<evidence type="ECO:0000313" key="3">
    <source>
        <dbReference type="Proteomes" id="UP000240883"/>
    </source>
</evidence>
<keyword evidence="1" id="KW-0812">Transmembrane</keyword>
<dbReference type="AlphaFoldDB" id="A0A2T2NCK4"/>
<feature type="transmembrane region" description="Helical" evidence="1">
    <location>
        <begin position="24"/>
        <end position="55"/>
    </location>
</feature>
<keyword evidence="3" id="KW-1185">Reference proteome</keyword>
<name>A0A2T2NCK4_CORCC</name>
<dbReference type="EMBL" id="KZ678140">
    <property type="protein sequence ID" value="PSN63175.1"/>
    <property type="molecule type" value="Genomic_DNA"/>
</dbReference>
<sequence>MGVGQVRVYLSSFFRELDRLYHRYTSICFCPSILVSSLCAGALIIHIGSFTFVLVHSGRPGVCVCVPPPPPPPPLQPFTCSFVSASYSYNTRLLVGYLCALLLGMDGGRMLMCSCRCAFGVACPRYAERVDGRISWCASGSGLSSLSLLQADRPSLTSKKCLVPNCPPYATAHRSAPFRPGLAWPGLAWPGCYVTLADWLAGCSIPPPVHIRRHGNGIWHGDLGRIRGRGRCRRSRVLWRDGRGDGRVVVHSRRRGGDCALAEMQVLERLALLVIVQAHVVGQAGALALRVAQAEQEDEEQL</sequence>
<keyword evidence="1" id="KW-1133">Transmembrane helix</keyword>
<dbReference type="Proteomes" id="UP000240883">
    <property type="component" value="Unassembled WGS sequence"/>
</dbReference>
<protein>
    <submittedName>
        <fullName evidence="2">Uncharacterized protein</fullName>
    </submittedName>
</protein>
<reference evidence="2 3" key="1">
    <citation type="journal article" date="2018" name="Front. Microbiol.">
        <title>Genome-Wide Analysis of Corynespora cassiicola Leaf Fall Disease Putative Effectors.</title>
        <authorList>
            <person name="Lopez D."/>
            <person name="Ribeiro S."/>
            <person name="Label P."/>
            <person name="Fumanal B."/>
            <person name="Venisse J.S."/>
            <person name="Kohler A."/>
            <person name="de Oliveira R.R."/>
            <person name="Labutti K."/>
            <person name="Lipzen A."/>
            <person name="Lail K."/>
            <person name="Bauer D."/>
            <person name="Ohm R.A."/>
            <person name="Barry K.W."/>
            <person name="Spatafora J."/>
            <person name="Grigoriev I.V."/>
            <person name="Martin F.M."/>
            <person name="Pujade-Renaud V."/>
        </authorList>
    </citation>
    <scope>NUCLEOTIDE SEQUENCE [LARGE SCALE GENOMIC DNA]</scope>
    <source>
        <strain evidence="2 3">Philippines</strain>
    </source>
</reference>
<evidence type="ECO:0000313" key="2">
    <source>
        <dbReference type="EMBL" id="PSN63175.1"/>
    </source>
</evidence>
<proteinExistence type="predicted"/>
<evidence type="ECO:0000256" key="1">
    <source>
        <dbReference type="SAM" id="Phobius"/>
    </source>
</evidence>
<organism evidence="2 3">
    <name type="scientific">Corynespora cassiicola Philippines</name>
    <dbReference type="NCBI Taxonomy" id="1448308"/>
    <lineage>
        <taxon>Eukaryota</taxon>
        <taxon>Fungi</taxon>
        <taxon>Dikarya</taxon>
        <taxon>Ascomycota</taxon>
        <taxon>Pezizomycotina</taxon>
        <taxon>Dothideomycetes</taxon>
        <taxon>Pleosporomycetidae</taxon>
        <taxon>Pleosporales</taxon>
        <taxon>Corynesporascaceae</taxon>
        <taxon>Corynespora</taxon>
    </lineage>
</organism>
<keyword evidence="1" id="KW-0472">Membrane</keyword>
<accession>A0A2T2NCK4</accession>
<gene>
    <name evidence="2" type="ORF">BS50DRAFT_106048</name>
</gene>